<dbReference type="AlphaFoldDB" id="A0AAV3ARU1"/>
<evidence type="ECO:0000256" key="4">
    <source>
        <dbReference type="ARBA" id="ARBA00023242"/>
    </source>
</evidence>
<feature type="compositionally biased region" description="Basic residues" evidence="6">
    <location>
        <begin position="14"/>
        <end position="23"/>
    </location>
</feature>
<dbReference type="InterPro" id="IPR016024">
    <property type="entry name" value="ARM-type_fold"/>
</dbReference>
<dbReference type="InterPro" id="IPR021133">
    <property type="entry name" value="HEAT_type_2"/>
</dbReference>
<proteinExistence type="inferred from homology"/>
<dbReference type="GO" id="GO:0071339">
    <property type="term" value="C:MLL1 complex"/>
    <property type="evidence" value="ECO:0007669"/>
    <property type="project" value="TreeGrafter"/>
</dbReference>
<feature type="domain" description="Pre-rRNA-processing protein Ipi1 N-terminal" evidence="7">
    <location>
        <begin position="133"/>
        <end position="235"/>
    </location>
</feature>
<evidence type="ECO:0000256" key="2">
    <source>
        <dbReference type="ARBA" id="ARBA00004642"/>
    </source>
</evidence>
<keyword evidence="4" id="KW-0539">Nucleus</keyword>
<organism evidence="9 10">
    <name type="scientific">Pyxicephalus adspersus</name>
    <name type="common">African bullfrog</name>
    <dbReference type="NCBI Taxonomy" id="30357"/>
    <lineage>
        <taxon>Eukaryota</taxon>
        <taxon>Metazoa</taxon>
        <taxon>Chordata</taxon>
        <taxon>Craniata</taxon>
        <taxon>Vertebrata</taxon>
        <taxon>Euteleostomi</taxon>
        <taxon>Amphibia</taxon>
        <taxon>Batrachia</taxon>
        <taxon>Anura</taxon>
        <taxon>Neobatrachia</taxon>
        <taxon>Ranoidea</taxon>
        <taxon>Pyxicephalidae</taxon>
        <taxon>Pyxicephalinae</taxon>
        <taxon>Pyxicephalus</taxon>
    </lineage>
</organism>
<comment type="caution">
    <text evidence="9">The sequence shown here is derived from an EMBL/GenBank/DDBJ whole genome shotgun (WGS) entry which is preliminary data.</text>
</comment>
<dbReference type="InterPro" id="IPR057949">
    <property type="entry name" value="TPR_TEX10"/>
</dbReference>
<dbReference type="FunFam" id="1.25.10.10:FF:000164">
    <property type="entry name" value="Testis-expressed sequence 10 protein"/>
    <property type="match status" value="1"/>
</dbReference>
<dbReference type="InterPro" id="IPR024679">
    <property type="entry name" value="Ipi1_N"/>
</dbReference>
<dbReference type="EMBL" id="DYDO01000005">
    <property type="protein sequence ID" value="DBA24758.1"/>
    <property type="molecule type" value="Genomic_DNA"/>
</dbReference>
<evidence type="ECO:0000256" key="5">
    <source>
        <dbReference type="PROSITE-ProRule" id="PRU00103"/>
    </source>
</evidence>
<evidence type="ECO:0000256" key="6">
    <source>
        <dbReference type="SAM" id="MobiDB-lite"/>
    </source>
</evidence>
<dbReference type="PANTHER" id="PTHR16056:SF2">
    <property type="entry name" value="TESTIS-EXPRESSED PROTEIN 10"/>
    <property type="match status" value="1"/>
</dbReference>
<evidence type="ECO:0000259" key="8">
    <source>
        <dbReference type="Pfam" id="PF25781"/>
    </source>
</evidence>
<evidence type="ECO:0000256" key="3">
    <source>
        <dbReference type="ARBA" id="ARBA00006427"/>
    </source>
</evidence>
<dbReference type="InterPro" id="IPR011989">
    <property type="entry name" value="ARM-like"/>
</dbReference>
<dbReference type="Pfam" id="PF25781">
    <property type="entry name" value="TPR_TEX10"/>
    <property type="match status" value="1"/>
</dbReference>
<feature type="repeat" description="HEAT" evidence="5">
    <location>
        <begin position="99"/>
        <end position="137"/>
    </location>
</feature>
<dbReference type="Pfam" id="PF12333">
    <property type="entry name" value="Ipi1_N"/>
    <property type="match status" value="1"/>
</dbReference>
<dbReference type="PROSITE" id="PS50077">
    <property type="entry name" value="HEAT_REPEAT"/>
    <property type="match status" value="1"/>
</dbReference>
<evidence type="ECO:0000256" key="1">
    <source>
        <dbReference type="ARBA" id="ARBA00004604"/>
    </source>
</evidence>
<comment type="similarity">
    <text evidence="3">Belongs to the IPI1/TEX10 family.</text>
</comment>
<comment type="subcellular location">
    <subcellularLocation>
        <location evidence="1">Nucleus</location>
        <location evidence="1">Nucleolus</location>
    </subcellularLocation>
    <subcellularLocation>
        <location evidence="2">Nucleus</location>
        <location evidence="2">Nucleoplasm</location>
    </subcellularLocation>
</comment>
<feature type="domain" description="TEX10-like TPR repeats" evidence="8">
    <location>
        <begin position="549"/>
        <end position="917"/>
    </location>
</feature>
<gene>
    <name evidence="9" type="ORF">GDO54_012370</name>
</gene>
<dbReference type="PANTHER" id="PTHR16056">
    <property type="entry name" value="REGULATOR OF MICROTUBULE DYNAMICS PROTEIN"/>
    <property type="match status" value="1"/>
</dbReference>
<reference evidence="9" key="1">
    <citation type="thesis" date="2020" institute="ProQuest LLC" country="789 East Eisenhower Parkway, Ann Arbor, MI, USA">
        <title>Comparative Genomics and Chromosome Evolution.</title>
        <authorList>
            <person name="Mudd A.B."/>
        </authorList>
    </citation>
    <scope>NUCLEOTIDE SEQUENCE</scope>
    <source>
        <strain evidence="9">1538</strain>
        <tissue evidence="9">Blood</tissue>
    </source>
</reference>
<keyword evidence="10" id="KW-1185">Reference proteome</keyword>
<protein>
    <submittedName>
        <fullName evidence="9">Uncharacterized protein</fullName>
    </submittedName>
</protein>
<accession>A0AAV3ARU1</accession>
<dbReference type="SUPFAM" id="SSF48371">
    <property type="entry name" value="ARM repeat"/>
    <property type="match status" value="1"/>
</dbReference>
<dbReference type="Gene3D" id="1.25.10.10">
    <property type="entry name" value="Leucine-rich Repeat Variant"/>
    <property type="match status" value="1"/>
</dbReference>
<evidence type="ECO:0000313" key="10">
    <source>
        <dbReference type="Proteomes" id="UP001181693"/>
    </source>
</evidence>
<evidence type="ECO:0000313" key="9">
    <source>
        <dbReference type="EMBL" id="DBA24758.1"/>
    </source>
</evidence>
<evidence type="ECO:0000259" key="7">
    <source>
        <dbReference type="Pfam" id="PF12333"/>
    </source>
</evidence>
<feature type="region of interest" description="Disordered" evidence="6">
    <location>
        <begin position="1"/>
        <end position="26"/>
    </location>
</feature>
<sequence>MTNKRKRQEDFQKVKLKVGKKKPRADNVTDTNCKIKSIHLSEQLRDDHSLPTSRRKLTITDILSQLHHYNSSVKHGALVGLQEILSTHPSLIDTHISSIMSEVTAMFTDKDAMVRSATISVLQHLAPMISQDRIAPFFPLLSAHLSSAMTHIMSEIQEDSLKILDILLEEYSDLLIDRSSMLLNNFLELVSHKKNSKEKKNTDKSTAWTLSVNPNRKITSQKWRINVLGRLKKFLQALVKRAVERYPDNEGLHDGSENKIAVKANEDISWQEHAAGQQQIRVFDCGQTQLSKTSLFCLRSLGGVSSNTDEGLSSSNSLKAFIEAVIPILIECWVEESPSNACDSSENLPKPIAHNLLQQVLSIISLLWKLSEHQDESQKMDGWLRKNYLKDFRYHFMKHFPYNAQDTLKQKKKIKKRNKDGSSLPYNGLDYLLLNVTLCDIMVFLANPSTLQEDFDWLSMIRTFVTGKLISGWKLYAKQLKRLLEVTNRLLNIHINRVATEKLIQAVYMSYQQKDLHLSVRSMLLKFFNRTYLKEEEMFLNMGRSRSKVLSRWLANLPIQLVHLGPRNHQLSSLMIDTIYTAAARSNKELLQNLQSVACQIYDPKDGILVLLPEELQLRLVQLLYFIPFLSPDLLVSLSHCCIFERLPSNLASKLIGILHTRSPFGNWMCPVIESTMQDVDYFSFLFSTLIGFSKEKLAWMQNNKITFPLSKTRVSRVCIYLTQQPFFVHHWTVTQAVCSNLSSVKSRRQCFDIFQNAITQHLGDLVVMPDSTIGSVLHSINVLLDQSCVLSESLYSFLASNCYSIFNCLLTMEKDTEHVQKRDTLWGECISLLSMLPSVLKLMLQNLQVSRACQEELPVIAQLLRLLLQNPQLRSHMMTNAFLVQQTLQDVMNLKSCEIQEQWLTDLQYCFNVYLSKQIQE</sequence>
<dbReference type="GO" id="GO:0005730">
    <property type="term" value="C:nucleolus"/>
    <property type="evidence" value="ECO:0007669"/>
    <property type="project" value="UniProtKB-SubCell"/>
</dbReference>
<dbReference type="Proteomes" id="UP001181693">
    <property type="component" value="Unassembled WGS sequence"/>
</dbReference>
<name>A0AAV3ARU1_PYXAD</name>